<dbReference type="Proteomes" id="UP001310594">
    <property type="component" value="Unassembled WGS sequence"/>
</dbReference>
<reference evidence="1" key="1">
    <citation type="submission" date="2023-08" db="EMBL/GenBank/DDBJ databases">
        <title>Black Yeasts Isolated from many extreme environments.</title>
        <authorList>
            <person name="Coleine C."/>
            <person name="Stajich J.E."/>
            <person name="Selbmann L."/>
        </authorList>
    </citation>
    <scope>NUCLEOTIDE SEQUENCE</scope>
    <source>
        <strain evidence="1">CCFEE 5810</strain>
    </source>
</reference>
<name>A0AAN7ZYY2_9PEZI</name>
<evidence type="ECO:0000313" key="1">
    <source>
        <dbReference type="EMBL" id="KAK5695893.1"/>
    </source>
</evidence>
<evidence type="ECO:0000313" key="2">
    <source>
        <dbReference type="Proteomes" id="UP001310594"/>
    </source>
</evidence>
<gene>
    <name evidence="1" type="ORF">LTR97_008313</name>
</gene>
<accession>A0AAN7ZYY2</accession>
<dbReference type="EMBL" id="JAVRQU010000013">
    <property type="protein sequence ID" value="KAK5695893.1"/>
    <property type="molecule type" value="Genomic_DNA"/>
</dbReference>
<protein>
    <submittedName>
        <fullName evidence="1">Uncharacterized protein</fullName>
    </submittedName>
</protein>
<dbReference type="AlphaFoldDB" id="A0AAN7ZYY2"/>
<organism evidence="1 2">
    <name type="scientific">Elasticomyces elasticus</name>
    <dbReference type="NCBI Taxonomy" id="574655"/>
    <lineage>
        <taxon>Eukaryota</taxon>
        <taxon>Fungi</taxon>
        <taxon>Dikarya</taxon>
        <taxon>Ascomycota</taxon>
        <taxon>Pezizomycotina</taxon>
        <taxon>Dothideomycetes</taxon>
        <taxon>Dothideomycetidae</taxon>
        <taxon>Mycosphaerellales</taxon>
        <taxon>Teratosphaeriaceae</taxon>
        <taxon>Elasticomyces</taxon>
    </lineage>
</organism>
<sequence>MDSETTGDLPISRVSQAAVGEVKVKGMDTEKTHRSPSSEGLLTIANELRNTIYELVFASDATEPVHLLTAIPPSKALVLASRQTYVEAKQMYNKAYQEYWSLTTFYIDYNDYSSKRATVDHCTAADLANIRNLHIKMTSTQLERRVGSLASELVKGSSAVMFARQSDKRWWPSTEMYTTSGYILRWETRGSYRNLGYDRYDRAYYEQSKVFSPISLQEISALGGRLFVMK</sequence>
<proteinExistence type="predicted"/>
<comment type="caution">
    <text evidence="1">The sequence shown here is derived from an EMBL/GenBank/DDBJ whole genome shotgun (WGS) entry which is preliminary data.</text>
</comment>